<sequence>MSRSIILSFLLLLASLPAVASDSPSQKHDWLTGTWVLCEDPDGSPKDSLQFNPDGTGTVIRAKGNIEFLHKHSGLAVSLLANANGNAIPIELTASPSHDKLQLHSDQTGNTSIYVRSESQEAATCSVK</sequence>
<evidence type="ECO:0000313" key="3">
    <source>
        <dbReference type="Proteomes" id="UP001595705"/>
    </source>
</evidence>
<reference evidence="3" key="1">
    <citation type="journal article" date="2019" name="Int. J. Syst. Evol. Microbiol.">
        <title>The Global Catalogue of Microorganisms (GCM) 10K type strain sequencing project: providing services to taxonomists for standard genome sequencing and annotation.</title>
        <authorList>
            <consortium name="The Broad Institute Genomics Platform"/>
            <consortium name="The Broad Institute Genome Sequencing Center for Infectious Disease"/>
            <person name="Wu L."/>
            <person name="Ma J."/>
        </authorList>
    </citation>
    <scope>NUCLEOTIDE SEQUENCE [LARGE SCALE GENOMIC DNA]</scope>
    <source>
        <strain evidence="3">KCTC 42441</strain>
    </source>
</reference>
<keyword evidence="1" id="KW-0732">Signal</keyword>
<dbReference type="Proteomes" id="UP001595705">
    <property type="component" value="Unassembled WGS sequence"/>
</dbReference>
<protein>
    <submittedName>
        <fullName evidence="2">Uncharacterized protein</fullName>
    </submittedName>
</protein>
<evidence type="ECO:0000313" key="2">
    <source>
        <dbReference type="EMBL" id="MFC3717310.1"/>
    </source>
</evidence>
<dbReference type="EMBL" id="JBHRYA010000009">
    <property type="protein sequence ID" value="MFC3717310.1"/>
    <property type="molecule type" value="Genomic_DNA"/>
</dbReference>
<evidence type="ECO:0000256" key="1">
    <source>
        <dbReference type="SAM" id="SignalP"/>
    </source>
</evidence>
<feature type="signal peptide" evidence="1">
    <location>
        <begin position="1"/>
        <end position="20"/>
    </location>
</feature>
<comment type="caution">
    <text evidence="2">The sequence shown here is derived from an EMBL/GenBank/DDBJ whole genome shotgun (WGS) entry which is preliminary data.</text>
</comment>
<dbReference type="RefSeq" id="WP_386745142.1">
    <property type="nucleotide sequence ID" value="NZ_JBHRYA010000009.1"/>
</dbReference>
<accession>A0ABV7XMF0</accession>
<feature type="chain" id="PRO_5046280112" evidence="1">
    <location>
        <begin position="21"/>
        <end position="128"/>
    </location>
</feature>
<gene>
    <name evidence="2" type="ORF">ACFONC_14255</name>
</gene>
<keyword evidence="3" id="KW-1185">Reference proteome</keyword>
<proteinExistence type="predicted"/>
<name>A0ABV7XMF0_9GAMM</name>
<organism evidence="2 3">
    <name type="scientific">Luteimonas soli</name>
    <dbReference type="NCBI Taxonomy" id="1648966"/>
    <lineage>
        <taxon>Bacteria</taxon>
        <taxon>Pseudomonadati</taxon>
        <taxon>Pseudomonadota</taxon>
        <taxon>Gammaproteobacteria</taxon>
        <taxon>Lysobacterales</taxon>
        <taxon>Lysobacteraceae</taxon>
        <taxon>Luteimonas</taxon>
    </lineage>
</organism>